<keyword evidence="3 10" id="KW-0489">Methyltransferase</keyword>
<comment type="catalytic activity">
    <reaction evidence="9 10">
        <text>guanosine(37) in tRNA + S-adenosyl-L-methionine = N(1)-methylguanosine(37) in tRNA + S-adenosyl-L-homocysteine + H(+)</text>
        <dbReference type="Rhea" id="RHEA:36899"/>
        <dbReference type="Rhea" id="RHEA-COMP:10145"/>
        <dbReference type="Rhea" id="RHEA-COMP:10147"/>
        <dbReference type="ChEBI" id="CHEBI:15378"/>
        <dbReference type="ChEBI" id="CHEBI:57856"/>
        <dbReference type="ChEBI" id="CHEBI:59789"/>
        <dbReference type="ChEBI" id="CHEBI:73542"/>
        <dbReference type="ChEBI" id="CHEBI:74269"/>
        <dbReference type="EC" id="2.1.1.228"/>
    </reaction>
</comment>
<dbReference type="EMBL" id="MPUH01000372">
    <property type="protein sequence ID" value="OMJ81646.1"/>
    <property type="molecule type" value="Genomic_DNA"/>
</dbReference>
<feature type="binding site" evidence="10">
    <location>
        <position position="302"/>
    </location>
    <ligand>
        <name>S-adenosyl-L-methionine</name>
        <dbReference type="ChEBI" id="CHEBI:59789"/>
    </ligand>
</feature>
<dbReference type="CDD" id="cd02440">
    <property type="entry name" value="AdoMet_MTases"/>
    <property type="match status" value="1"/>
</dbReference>
<dbReference type="GO" id="GO:0070901">
    <property type="term" value="P:mitochondrial tRNA methylation"/>
    <property type="evidence" value="ECO:0007669"/>
    <property type="project" value="UniProtKB-ARBA"/>
</dbReference>
<dbReference type="GO" id="GO:0005634">
    <property type="term" value="C:nucleus"/>
    <property type="evidence" value="ECO:0007669"/>
    <property type="project" value="UniProtKB-SubCell"/>
</dbReference>
<organism evidence="12 13">
    <name type="scientific">Stentor coeruleus</name>
    <dbReference type="NCBI Taxonomy" id="5963"/>
    <lineage>
        <taxon>Eukaryota</taxon>
        <taxon>Sar</taxon>
        <taxon>Alveolata</taxon>
        <taxon>Ciliophora</taxon>
        <taxon>Postciliodesmatophora</taxon>
        <taxon>Heterotrichea</taxon>
        <taxon>Heterotrichida</taxon>
        <taxon>Stentoridae</taxon>
        <taxon>Stentor</taxon>
    </lineage>
</organism>
<dbReference type="Pfam" id="PF25133">
    <property type="entry name" value="TYW2_N_2"/>
    <property type="match status" value="1"/>
</dbReference>
<evidence type="ECO:0000256" key="4">
    <source>
        <dbReference type="ARBA" id="ARBA00022679"/>
    </source>
</evidence>
<dbReference type="Gene3D" id="3.30.300.110">
    <property type="entry name" value="Met-10+ protein-like domains"/>
    <property type="match status" value="1"/>
</dbReference>
<evidence type="ECO:0000313" key="12">
    <source>
        <dbReference type="EMBL" id="OMJ81646.1"/>
    </source>
</evidence>
<evidence type="ECO:0000256" key="10">
    <source>
        <dbReference type="HAMAP-Rule" id="MF_03152"/>
    </source>
</evidence>
<comment type="caution">
    <text evidence="12">The sequence shown here is derived from an EMBL/GenBank/DDBJ whole genome shotgun (WGS) entry which is preliminary data.</text>
</comment>
<dbReference type="InterPro" id="IPR056743">
    <property type="entry name" value="TRM5-TYW2-like_MTfase"/>
</dbReference>
<dbReference type="GO" id="GO:0002939">
    <property type="term" value="P:tRNA N1-guanine methylation"/>
    <property type="evidence" value="ECO:0007669"/>
    <property type="project" value="TreeGrafter"/>
</dbReference>
<evidence type="ECO:0000256" key="2">
    <source>
        <dbReference type="ARBA" id="ARBA00022490"/>
    </source>
</evidence>
<feature type="binding site" evidence="10">
    <location>
        <position position="196"/>
    </location>
    <ligand>
        <name>S-adenosyl-L-methionine</name>
        <dbReference type="ChEBI" id="CHEBI:59789"/>
    </ligand>
</feature>
<comment type="subunit">
    <text evidence="10">Monomer.</text>
</comment>
<dbReference type="InterPro" id="IPR029063">
    <property type="entry name" value="SAM-dependent_MTases_sf"/>
</dbReference>
<dbReference type="PANTHER" id="PTHR23245">
    <property type="entry name" value="TRNA METHYLTRANSFERASE"/>
    <property type="match status" value="1"/>
</dbReference>
<keyword evidence="5 10" id="KW-0949">S-adenosyl-L-methionine</keyword>
<evidence type="ECO:0000256" key="9">
    <source>
        <dbReference type="ARBA" id="ARBA00047783"/>
    </source>
</evidence>
<comment type="similarity">
    <text evidence="10">Belongs to the TRM5 / TYW2 family.</text>
</comment>
<dbReference type="Gene3D" id="3.40.50.150">
    <property type="entry name" value="Vaccinia Virus protein VP39"/>
    <property type="match status" value="1"/>
</dbReference>
<comment type="function">
    <text evidence="10">Specifically methylates the N1 position of guanosine-37 in various cytoplasmic and mitochondrial tRNAs. Methylation is not dependent on the nature of the nucleoside 5' of the target nucleoside. This is the first step in the biosynthesis of wybutosine (yW), a modified base adjacent to the anticodon of tRNAs and required for accurate decoding.</text>
</comment>
<proteinExistence type="inferred from homology"/>
<protein>
    <recommendedName>
        <fullName evidence="10">tRNA (guanine(37)-N1)-methyltransferase</fullName>
        <ecNumber evidence="10">2.1.1.228</ecNumber>
    </recommendedName>
    <alternativeName>
        <fullName evidence="10">M1G-methyltransferase</fullName>
    </alternativeName>
    <alternativeName>
        <fullName evidence="10">tRNA [GM37] methyltransferase</fullName>
    </alternativeName>
    <alternativeName>
        <fullName evidence="10">tRNA methyltransferase 5 homolog</fullName>
    </alternativeName>
</protein>
<dbReference type="EC" id="2.1.1.228" evidence="10"/>
<name>A0A1R2BXX9_9CILI</name>
<dbReference type="PANTHER" id="PTHR23245:SF36">
    <property type="entry name" value="TRNA (GUANINE(37)-N1)-METHYLTRANSFERASE"/>
    <property type="match status" value="1"/>
</dbReference>
<keyword evidence="2 10" id="KW-0963">Cytoplasm</keyword>
<sequence length="411" mass="47195">MDLGDFSLDKFNSEIPAKCISIPQERIKSSLDDLKSLLLNLTKQNCIIQSDKPGFKNILLAPDAEIPSSYSIYEVTEIKVQKTYLNYTYAEAMRILLPENMTIPTGFETIGHIAHFNLTHEQFPYRYLVGKVLINKTPNIKTVVCKVSKIDNVFRTFKMEIVAGNPDCYTIVNEGSCRFGFDFQEVYWNSKLSKERDRVLASIDPKDIICDAFAGVGPFALRAAKKGCKVIANDLNPSSYKYLIQNSARNKVKTHVAGFNLDAREFLKKFLQTPRQVPPTEDLSKIQDFSYLPSTFDHLYMNLPMDAIEFLDILRGSFDRTIWTKLPTVHVYGFANESNSGYILTDRLLQIWGPFDTSCIQIIQVRDVSPRKFMYCLEFIVPETIAFTDEKHMRVELQDFPIKKQKLHEQE</sequence>
<keyword evidence="7 10" id="KW-0496">Mitochondrion</keyword>
<evidence type="ECO:0000313" key="13">
    <source>
        <dbReference type="Proteomes" id="UP000187209"/>
    </source>
</evidence>
<feature type="domain" description="SAM-dependent methyltransferase TRM5/TYW2-type" evidence="11">
    <location>
        <begin position="107"/>
        <end position="383"/>
    </location>
</feature>
<evidence type="ECO:0000256" key="8">
    <source>
        <dbReference type="ARBA" id="ARBA00023242"/>
    </source>
</evidence>
<dbReference type="HAMAP" id="MF_03152">
    <property type="entry name" value="TRM5"/>
    <property type="match status" value="1"/>
</dbReference>
<evidence type="ECO:0000256" key="7">
    <source>
        <dbReference type="ARBA" id="ARBA00023128"/>
    </source>
</evidence>
<dbReference type="Proteomes" id="UP000187209">
    <property type="component" value="Unassembled WGS sequence"/>
</dbReference>
<keyword evidence="13" id="KW-1185">Reference proteome</keyword>
<dbReference type="InterPro" id="IPR056744">
    <property type="entry name" value="TRM5/TYW2-like_N"/>
</dbReference>
<dbReference type="InterPro" id="IPR030382">
    <property type="entry name" value="MeTrfase_TRM5/TYW2"/>
</dbReference>
<feature type="binding site" evidence="10">
    <location>
        <begin position="262"/>
        <end position="263"/>
    </location>
    <ligand>
        <name>S-adenosyl-L-methionine</name>
        <dbReference type="ChEBI" id="CHEBI:59789"/>
    </ligand>
</feature>
<dbReference type="Pfam" id="PF02475">
    <property type="entry name" value="TRM5-TYW2_MTfase"/>
    <property type="match status" value="1"/>
</dbReference>
<keyword evidence="8 10" id="KW-0539">Nucleus</keyword>
<dbReference type="OrthoDB" id="408788at2759"/>
<keyword evidence="6 10" id="KW-0819">tRNA processing</keyword>
<evidence type="ECO:0000256" key="3">
    <source>
        <dbReference type="ARBA" id="ARBA00022603"/>
    </source>
</evidence>
<dbReference type="PROSITE" id="PS51684">
    <property type="entry name" value="SAM_MT_TRM5_TYW2"/>
    <property type="match status" value="1"/>
</dbReference>
<keyword evidence="4 10" id="KW-0808">Transferase</keyword>
<comment type="subcellular location">
    <subcellularLocation>
        <location evidence="10">Mitochondrion matrix</location>
    </subcellularLocation>
    <subcellularLocation>
        <location evidence="10">Nucleus</location>
    </subcellularLocation>
    <subcellularLocation>
        <location evidence="10">Cytoplasm</location>
    </subcellularLocation>
    <text evidence="10">Predominantly in the mitochondria and in the nucleus.</text>
</comment>
<dbReference type="GO" id="GO:0005759">
    <property type="term" value="C:mitochondrial matrix"/>
    <property type="evidence" value="ECO:0007669"/>
    <property type="project" value="UniProtKB-SubCell"/>
</dbReference>
<evidence type="ECO:0000259" key="11">
    <source>
        <dbReference type="PROSITE" id="PS51684"/>
    </source>
</evidence>
<dbReference type="FunFam" id="3.30.300.110:FF:000001">
    <property type="entry name" value="tRNA (guanine(37)-N1)-methyltransferase"/>
    <property type="match status" value="1"/>
</dbReference>
<reference evidence="12 13" key="1">
    <citation type="submission" date="2016-11" db="EMBL/GenBank/DDBJ databases">
        <title>The macronuclear genome of Stentor coeruleus: a giant cell with tiny introns.</title>
        <authorList>
            <person name="Slabodnick M."/>
            <person name="Ruby J.G."/>
            <person name="Reiff S.B."/>
            <person name="Swart E.C."/>
            <person name="Gosai S."/>
            <person name="Prabakaran S."/>
            <person name="Witkowska E."/>
            <person name="Larue G.E."/>
            <person name="Fisher S."/>
            <person name="Freeman R.M."/>
            <person name="Gunawardena J."/>
            <person name="Chu W."/>
            <person name="Stover N.A."/>
            <person name="Gregory B.D."/>
            <person name="Nowacki M."/>
            <person name="Derisi J."/>
            <person name="Roy S.W."/>
            <person name="Marshall W.F."/>
            <person name="Sood P."/>
        </authorList>
    </citation>
    <scope>NUCLEOTIDE SEQUENCE [LARGE SCALE GENOMIC DNA]</scope>
    <source>
        <strain evidence="12">WM001</strain>
    </source>
</reference>
<evidence type="ECO:0000256" key="1">
    <source>
        <dbReference type="ARBA" id="ARBA00009775"/>
    </source>
</evidence>
<dbReference type="AlphaFoldDB" id="A0A1R2BXX9"/>
<feature type="binding site" evidence="10">
    <location>
        <begin position="234"/>
        <end position="235"/>
    </location>
    <ligand>
        <name>S-adenosyl-L-methionine</name>
        <dbReference type="ChEBI" id="CHEBI:59789"/>
    </ligand>
</feature>
<evidence type="ECO:0000256" key="5">
    <source>
        <dbReference type="ARBA" id="ARBA00022691"/>
    </source>
</evidence>
<dbReference type="SUPFAM" id="SSF53335">
    <property type="entry name" value="S-adenosyl-L-methionine-dependent methyltransferases"/>
    <property type="match status" value="1"/>
</dbReference>
<evidence type="ECO:0000256" key="6">
    <source>
        <dbReference type="ARBA" id="ARBA00022694"/>
    </source>
</evidence>
<gene>
    <name evidence="12" type="ORF">SteCoe_17864</name>
</gene>
<accession>A0A1R2BXX9</accession>
<dbReference type="GO" id="GO:0052906">
    <property type="term" value="F:tRNA (guanine(37)-N1)-methyltransferase activity"/>
    <property type="evidence" value="ECO:0007669"/>
    <property type="project" value="UniProtKB-UniRule"/>
</dbReference>
<dbReference type="InterPro" id="IPR025792">
    <property type="entry name" value="tRNA_Gua_MeTrfase_euk"/>
</dbReference>
<comment type="similarity">
    <text evidence="1">Belongs to the class I-like SAM-binding methyltransferase superfamily. TRM5/TYW2 family.</text>
</comment>